<name>A0ABU0YTC1_9PROT</name>
<comment type="caution">
    <text evidence="1">The sequence shown here is derived from an EMBL/GenBank/DDBJ whole genome shotgun (WGS) entry which is preliminary data.</text>
</comment>
<accession>A0ABU0YTC1</accession>
<reference evidence="2" key="1">
    <citation type="submission" date="2023-08" db="EMBL/GenBank/DDBJ databases">
        <title>Rhodospirillaceae gen. nov., a novel taxon isolated from the Yangtze River Yuezi River estuary sludge.</title>
        <authorList>
            <person name="Ruan L."/>
        </authorList>
    </citation>
    <scope>NUCLEOTIDE SEQUENCE [LARGE SCALE GENOMIC DNA]</scope>
    <source>
        <strain evidence="2">R-7</strain>
    </source>
</reference>
<dbReference type="RefSeq" id="WP_379958472.1">
    <property type="nucleotide sequence ID" value="NZ_JAUYVI010000006.1"/>
</dbReference>
<dbReference type="EMBL" id="JAUYVI010000006">
    <property type="protein sequence ID" value="MDQ7249913.1"/>
    <property type="molecule type" value="Genomic_DNA"/>
</dbReference>
<dbReference type="InterPro" id="IPR022037">
    <property type="entry name" value="DUF3606"/>
</dbReference>
<dbReference type="Proteomes" id="UP001230156">
    <property type="component" value="Unassembled WGS sequence"/>
</dbReference>
<sequence>MADDKTKVGRIDRARINVDEAYELHDWSAKLGVTSWEVKAAVRKVGPMAKDVARVLGSNARI</sequence>
<gene>
    <name evidence="1" type="ORF">Q8A70_19645</name>
</gene>
<evidence type="ECO:0000313" key="2">
    <source>
        <dbReference type="Proteomes" id="UP001230156"/>
    </source>
</evidence>
<protein>
    <submittedName>
        <fullName evidence="1">DUF3606 domain-containing protein</fullName>
    </submittedName>
</protein>
<keyword evidence="2" id="KW-1185">Reference proteome</keyword>
<evidence type="ECO:0000313" key="1">
    <source>
        <dbReference type="EMBL" id="MDQ7249913.1"/>
    </source>
</evidence>
<dbReference type="Pfam" id="PF12244">
    <property type="entry name" value="DUF3606"/>
    <property type="match status" value="1"/>
</dbReference>
<proteinExistence type="predicted"/>
<organism evidence="1 2">
    <name type="scientific">Dongia sedimenti</name>
    <dbReference type="NCBI Taxonomy" id="3064282"/>
    <lineage>
        <taxon>Bacteria</taxon>
        <taxon>Pseudomonadati</taxon>
        <taxon>Pseudomonadota</taxon>
        <taxon>Alphaproteobacteria</taxon>
        <taxon>Rhodospirillales</taxon>
        <taxon>Dongiaceae</taxon>
        <taxon>Dongia</taxon>
    </lineage>
</organism>